<sequence length="272" mass="29292">MMDLKRINAYMAKVAASEKRCFKPAGKKLKAGLDLGTAYIVIVVLDENDNPVACEKEAAGVLRDGVVVDYQGALSVVRRLKGELERRLGTELTKCAIAMPAGTEGSVRTHQYIAEGAGFEVTEILDEPTAANSVYKIDNGVVVDIGGGTTGLAVFKDGVVEKIYDEPTGGTHLSLVLSGNYRIPFEQAEAVKQDYRKHGEIFPIVRPVIEKMATIVARSIDRNEADTIYLCGGTSCLTGIEEVFEKVTGIHTVKPDDPFLVTPAGIAMNCKV</sequence>
<dbReference type="SUPFAM" id="SSF53067">
    <property type="entry name" value="Actin-like ATPase domain"/>
    <property type="match status" value="2"/>
</dbReference>
<dbReference type="NCBIfam" id="TIGR02529">
    <property type="entry name" value="EutJ"/>
    <property type="match status" value="1"/>
</dbReference>
<dbReference type="AlphaFoldDB" id="A0A1B2I304"/>
<accession>A0A1B2I304</accession>
<organism evidence="2 3">
    <name type="scientific">Cloacibacillus porcorum</name>
    <dbReference type="NCBI Taxonomy" id="1197717"/>
    <lineage>
        <taxon>Bacteria</taxon>
        <taxon>Thermotogati</taxon>
        <taxon>Synergistota</taxon>
        <taxon>Synergistia</taxon>
        <taxon>Synergistales</taxon>
        <taxon>Synergistaceae</taxon>
        <taxon>Cloacibacillus</taxon>
    </lineage>
</organism>
<dbReference type="SMART" id="SM00842">
    <property type="entry name" value="FtsA"/>
    <property type="match status" value="1"/>
</dbReference>
<evidence type="ECO:0000313" key="2">
    <source>
        <dbReference type="EMBL" id="ANZ44354.1"/>
    </source>
</evidence>
<reference evidence="2" key="1">
    <citation type="submission" date="2016-08" db="EMBL/GenBank/DDBJ databases">
        <title>Complete genome of Cloacibacillus porcorum.</title>
        <authorList>
            <person name="Looft T."/>
            <person name="Bayles D.O."/>
            <person name="Alt D.P."/>
        </authorList>
    </citation>
    <scope>NUCLEOTIDE SEQUENCE [LARGE SCALE GENOMIC DNA]</scope>
    <source>
        <strain evidence="2">CL-84</strain>
    </source>
</reference>
<dbReference type="GO" id="GO:0051301">
    <property type="term" value="P:cell division"/>
    <property type="evidence" value="ECO:0007669"/>
    <property type="project" value="InterPro"/>
</dbReference>
<dbReference type="OrthoDB" id="306538at2"/>
<keyword evidence="3" id="KW-1185">Reference proteome</keyword>
<evidence type="ECO:0000259" key="1">
    <source>
        <dbReference type="SMART" id="SM00842"/>
    </source>
</evidence>
<dbReference type="CDD" id="cd24047">
    <property type="entry name" value="ASKHA_NBD_EutJ"/>
    <property type="match status" value="1"/>
</dbReference>
<proteinExistence type="predicted"/>
<gene>
    <name evidence="2" type="ORF">BED41_04170</name>
</gene>
<dbReference type="Proteomes" id="UP000093044">
    <property type="component" value="Chromosome"/>
</dbReference>
<protein>
    <submittedName>
        <fullName evidence="2">Ethanolamine utilization protein EutJ</fullName>
    </submittedName>
</protein>
<dbReference type="PANTHER" id="PTHR32432:SF3">
    <property type="entry name" value="ETHANOLAMINE UTILIZATION PROTEIN EUTJ"/>
    <property type="match status" value="1"/>
</dbReference>
<dbReference type="STRING" id="1197717.BED41_04170"/>
<dbReference type="InterPro" id="IPR050696">
    <property type="entry name" value="FtsA/MreB"/>
</dbReference>
<dbReference type="Pfam" id="PF14450">
    <property type="entry name" value="FtsA"/>
    <property type="match status" value="1"/>
</dbReference>
<dbReference type="KEGG" id="cpor:BED41_04170"/>
<dbReference type="InterPro" id="IPR003494">
    <property type="entry name" value="SHS2_FtsA"/>
</dbReference>
<dbReference type="PANTHER" id="PTHR32432">
    <property type="entry name" value="CELL DIVISION PROTEIN FTSA-RELATED"/>
    <property type="match status" value="1"/>
</dbReference>
<dbReference type="InterPro" id="IPR013366">
    <property type="entry name" value="EutJ"/>
</dbReference>
<feature type="domain" description="SHS2" evidence="1">
    <location>
        <begin position="30"/>
        <end position="154"/>
    </location>
</feature>
<name>A0A1B2I304_9BACT</name>
<evidence type="ECO:0000313" key="3">
    <source>
        <dbReference type="Proteomes" id="UP000093044"/>
    </source>
</evidence>
<dbReference type="InterPro" id="IPR043129">
    <property type="entry name" value="ATPase_NBD"/>
</dbReference>
<dbReference type="Gene3D" id="3.30.420.40">
    <property type="match status" value="2"/>
</dbReference>
<dbReference type="EMBL" id="CP016757">
    <property type="protein sequence ID" value="ANZ44354.1"/>
    <property type="molecule type" value="Genomic_DNA"/>
</dbReference>
<dbReference type="NCBIfam" id="NF011660">
    <property type="entry name" value="PRK15080.1"/>
    <property type="match status" value="1"/>
</dbReference>
<dbReference type="RefSeq" id="WP_066743399.1">
    <property type="nucleotide sequence ID" value="NZ_CP016757.1"/>
</dbReference>
<dbReference type="GeneID" id="83057050"/>